<dbReference type="Pfam" id="PF19028">
    <property type="entry name" value="TSP1_spondin"/>
    <property type="match status" value="3"/>
</dbReference>
<reference evidence="7" key="1">
    <citation type="submission" date="2023-08" db="EMBL/GenBank/DDBJ databases">
        <authorList>
            <person name="Chen Y."/>
            <person name="Shah S."/>
            <person name="Dougan E. K."/>
            <person name="Thang M."/>
            <person name="Chan C."/>
        </authorList>
    </citation>
    <scope>NUCLEOTIDE SEQUENCE</scope>
</reference>
<sequence length="932" mass="100997">MFRERSVVRDCGAGNCPVDCALSDWGAWELCSVSCGTGATSRKRLVVKHAAYGGAECGDAAESHPCTPGDACPVDCVWSDWSEWQGCATSCGDSTKKRLRFEQIKANEQGAPCSGESEQEMSCSQPACPVDCALGEWLEWNVCSVSCGPGITERTRAITLPPQNGGKECDAQDLLYEKKYCSFPTCPVDCEWLDWTDWSVCTVSCASGTSGRSRVVKTASAYGGKDCTGDTSQQRQCDNADCPVDCVYSDWSAWMKCSVTCGTGNQERERVIRKEPKNGGKTCLGDLVDNQACTEKPCPIDCALQDWEEWSACTSSCGSGQHKRSRVKVDAQYGGEECKGNLTEVVECPSLPECPEDCVWEDWALWSDCSVSCGSGVVSRMRKRAHYESHGGHVCWGTEDGEGEQLSFDCCHLPGPDHLGATGKGRSSAVAGHVRPRSPAMPPRFSAQATANMVPELEVLLDLPAPVLNALGAEGVETASDLVGLYPHVDAFLDHISSTMRARVDADAALEMAGVWTRIARMAVRVPFTAFDPCRAAAKPARMKHLVAGGSGQSLPTTIVEGQDAKMVKDEAVKQNKLDLLFHILLEYVIDLAELGVQEQARRQPFVDAANWFPVSSFRRWARHCQTKGWNLQSPKPFELASFLRSVSQGGPTAAASMRAALKWFACHAGAKFDMDHHLVAPYRFHSGTHTSAQAPELQPWELVNLLLLTSFSGFLVPAVALSAEDLWEVTDATALVLDRATYNRLRRFMPTLGNILEVSDHEAQAIGNWTENPQGGLGARPRACATMGMHYAGFKTLRSAQIKVKLVERFLQLWKIKAKDVALTPEGLLPAHSWTWPELALLHQRTPWDSADPELKAPDGADVPEEPAADRAVPELTAAPSGSQPAAEHAAEDSSSSASDQSADGADLEGIMADPSAAEFAAWFKEPRPTL</sequence>
<dbReference type="InterPro" id="IPR036383">
    <property type="entry name" value="TSP1_rpt_sf"/>
</dbReference>
<evidence type="ECO:0000256" key="2">
    <source>
        <dbReference type="ARBA" id="ARBA00022737"/>
    </source>
</evidence>
<keyword evidence="2" id="KW-0677">Repeat</keyword>
<dbReference type="SUPFAM" id="SSF82895">
    <property type="entry name" value="TSP-1 type 1 repeat"/>
    <property type="match status" value="7"/>
</dbReference>
<accession>A0AA36I8D9</accession>
<evidence type="ECO:0000256" key="1">
    <source>
        <dbReference type="ARBA" id="ARBA00022729"/>
    </source>
</evidence>
<keyword evidence="4" id="KW-0325">Glycoprotein</keyword>
<organism evidence="7 8">
    <name type="scientific">Effrenium voratum</name>
    <dbReference type="NCBI Taxonomy" id="2562239"/>
    <lineage>
        <taxon>Eukaryota</taxon>
        <taxon>Sar</taxon>
        <taxon>Alveolata</taxon>
        <taxon>Dinophyceae</taxon>
        <taxon>Suessiales</taxon>
        <taxon>Symbiodiniaceae</taxon>
        <taxon>Effrenium</taxon>
    </lineage>
</organism>
<feature type="compositionally biased region" description="Low complexity" evidence="5">
    <location>
        <begin position="894"/>
        <end position="906"/>
    </location>
</feature>
<dbReference type="Proteomes" id="UP001178507">
    <property type="component" value="Unassembled WGS sequence"/>
</dbReference>
<dbReference type="FunFam" id="2.20.100.10:FF:000001">
    <property type="entry name" value="semaphorin-5A isoform X1"/>
    <property type="match status" value="1"/>
</dbReference>
<dbReference type="AlphaFoldDB" id="A0AA36I8D9"/>
<gene>
    <name evidence="7" type="ORF">EVOR1521_LOCUS9567</name>
</gene>
<feature type="domain" description="Spondin-like TSP1" evidence="6">
    <location>
        <begin position="20"/>
        <end position="68"/>
    </location>
</feature>
<dbReference type="SMART" id="SM00209">
    <property type="entry name" value="TSP1"/>
    <property type="match status" value="7"/>
</dbReference>
<keyword evidence="3" id="KW-1015">Disulfide bond</keyword>
<dbReference type="PANTHER" id="PTHR22906:SF21">
    <property type="entry name" value="SEMA DOMAIN-CONTAINING PROTEIN"/>
    <property type="match status" value="1"/>
</dbReference>
<evidence type="ECO:0000313" key="7">
    <source>
        <dbReference type="EMBL" id="CAJ1382088.1"/>
    </source>
</evidence>
<proteinExistence type="predicted"/>
<dbReference type="InterPro" id="IPR052065">
    <property type="entry name" value="Compl_asym_regulator"/>
</dbReference>
<keyword evidence="1" id="KW-0732">Signal</keyword>
<evidence type="ECO:0000256" key="4">
    <source>
        <dbReference type="ARBA" id="ARBA00023180"/>
    </source>
</evidence>
<protein>
    <recommendedName>
        <fullName evidence="6">Spondin-like TSP1 domain-containing protein</fullName>
    </recommendedName>
</protein>
<dbReference type="PANTHER" id="PTHR22906">
    <property type="entry name" value="PROPERDIN"/>
    <property type="match status" value="1"/>
</dbReference>
<feature type="domain" description="Spondin-like TSP1" evidence="6">
    <location>
        <begin position="132"/>
        <end position="186"/>
    </location>
</feature>
<dbReference type="EMBL" id="CAUJNA010000871">
    <property type="protein sequence ID" value="CAJ1382088.1"/>
    <property type="molecule type" value="Genomic_DNA"/>
</dbReference>
<keyword evidence="8" id="KW-1185">Reference proteome</keyword>
<dbReference type="InterPro" id="IPR000884">
    <property type="entry name" value="TSP1_rpt"/>
</dbReference>
<feature type="domain" description="Spondin-like TSP1" evidence="6">
    <location>
        <begin position="246"/>
        <end position="298"/>
    </location>
</feature>
<evidence type="ECO:0000313" key="8">
    <source>
        <dbReference type="Proteomes" id="UP001178507"/>
    </source>
</evidence>
<dbReference type="Gene3D" id="2.20.100.10">
    <property type="entry name" value="Thrombospondin type-1 (TSP1) repeat"/>
    <property type="match status" value="7"/>
</dbReference>
<name>A0AA36I8D9_9DINO</name>
<evidence type="ECO:0000259" key="6">
    <source>
        <dbReference type="Pfam" id="PF19028"/>
    </source>
</evidence>
<dbReference type="PROSITE" id="PS50092">
    <property type="entry name" value="TSP1"/>
    <property type="match status" value="7"/>
</dbReference>
<dbReference type="Pfam" id="PF00090">
    <property type="entry name" value="TSP_1"/>
    <property type="match status" value="4"/>
</dbReference>
<evidence type="ECO:0000256" key="3">
    <source>
        <dbReference type="ARBA" id="ARBA00023157"/>
    </source>
</evidence>
<feature type="region of interest" description="Disordered" evidence="5">
    <location>
        <begin position="851"/>
        <end position="913"/>
    </location>
</feature>
<comment type="caution">
    <text evidence="7">The sequence shown here is derived from an EMBL/GenBank/DDBJ whole genome shotgun (WGS) entry which is preliminary data.</text>
</comment>
<dbReference type="InterPro" id="IPR044004">
    <property type="entry name" value="TSP1_spondin_dom"/>
</dbReference>
<evidence type="ECO:0000256" key="5">
    <source>
        <dbReference type="SAM" id="MobiDB-lite"/>
    </source>
</evidence>